<keyword evidence="7" id="KW-0472">Membrane</keyword>
<dbReference type="PANTHER" id="PTHR24025">
    <property type="entry name" value="DESMOGLEIN FAMILY MEMBER"/>
    <property type="match status" value="1"/>
</dbReference>
<feature type="domain" description="Cadherin" evidence="10">
    <location>
        <begin position="238"/>
        <end position="359"/>
    </location>
</feature>
<dbReference type="SMART" id="SM00112">
    <property type="entry name" value="CA"/>
    <property type="match status" value="4"/>
</dbReference>
<dbReference type="InterPro" id="IPR020894">
    <property type="entry name" value="Cadherin_CS"/>
</dbReference>
<dbReference type="AlphaFoldDB" id="A0A177ATX1"/>
<keyword evidence="6" id="KW-1133">Transmembrane helix</keyword>
<evidence type="ECO:0000313" key="11">
    <source>
        <dbReference type="EMBL" id="OAF65478.1"/>
    </source>
</evidence>
<keyword evidence="12" id="KW-1185">Reference proteome</keyword>
<comment type="subcellular location">
    <subcellularLocation>
        <location evidence="1">Membrane</location>
    </subcellularLocation>
</comment>
<evidence type="ECO:0000256" key="3">
    <source>
        <dbReference type="ARBA" id="ARBA00022737"/>
    </source>
</evidence>
<gene>
    <name evidence="11" type="ORF">A3Q56_06813</name>
</gene>
<reference evidence="11 12" key="1">
    <citation type="submission" date="2016-04" db="EMBL/GenBank/DDBJ databases">
        <title>The genome of Intoshia linei affirms orthonectids as highly simplified spiralians.</title>
        <authorList>
            <person name="Mikhailov K.V."/>
            <person name="Slusarev G.S."/>
            <person name="Nikitin M.A."/>
            <person name="Logacheva M.D."/>
            <person name="Penin A."/>
            <person name="Aleoshin V."/>
            <person name="Panchin Y.V."/>
        </authorList>
    </citation>
    <scope>NUCLEOTIDE SEQUENCE [LARGE SCALE GENOMIC DNA]</scope>
    <source>
        <strain evidence="11">Intl2013</strain>
        <tissue evidence="11">Whole animal</tissue>
    </source>
</reference>
<evidence type="ECO:0000256" key="9">
    <source>
        <dbReference type="SAM" id="MobiDB-lite"/>
    </source>
</evidence>
<feature type="domain" description="Cadherin" evidence="10">
    <location>
        <begin position="466"/>
        <end position="577"/>
    </location>
</feature>
<evidence type="ECO:0000256" key="5">
    <source>
        <dbReference type="ARBA" id="ARBA00022889"/>
    </source>
</evidence>
<proteinExistence type="predicted"/>
<dbReference type="Proteomes" id="UP000078046">
    <property type="component" value="Unassembled WGS sequence"/>
</dbReference>
<organism evidence="11 12">
    <name type="scientific">Intoshia linei</name>
    <dbReference type="NCBI Taxonomy" id="1819745"/>
    <lineage>
        <taxon>Eukaryota</taxon>
        <taxon>Metazoa</taxon>
        <taxon>Spiralia</taxon>
        <taxon>Lophotrochozoa</taxon>
        <taxon>Mesozoa</taxon>
        <taxon>Orthonectida</taxon>
        <taxon>Rhopaluridae</taxon>
        <taxon>Intoshia</taxon>
    </lineage>
</organism>
<evidence type="ECO:0000256" key="8">
    <source>
        <dbReference type="PROSITE-ProRule" id="PRU00043"/>
    </source>
</evidence>
<accession>A0A177ATX1</accession>
<name>A0A177ATX1_9BILA</name>
<comment type="caution">
    <text evidence="11">The sequence shown here is derived from an EMBL/GenBank/DDBJ whole genome shotgun (WGS) entry which is preliminary data.</text>
</comment>
<evidence type="ECO:0000256" key="4">
    <source>
        <dbReference type="ARBA" id="ARBA00022837"/>
    </source>
</evidence>
<feature type="domain" description="Cadherin" evidence="10">
    <location>
        <begin position="360"/>
        <end position="465"/>
    </location>
</feature>
<dbReference type="PRINTS" id="PR00205">
    <property type="entry name" value="CADHERIN"/>
</dbReference>
<dbReference type="EMBL" id="LWCA01001271">
    <property type="protein sequence ID" value="OAF65478.1"/>
    <property type="molecule type" value="Genomic_DNA"/>
</dbReference>
<dbReference type="PROSITE" id="PS00232">
    <property type="entry name" value="CADHERIN_1"/>
    <property type="match status" value="1"/>
</dbReference>
<dbReference type="GO" id="GO:0005911">
    <property type="term" value="C:cell-cell junction"/>
    <property type="evidence" value="ECO:0007669"/>
    <property type="project" value="TreeGrafter"/>
</dbReference>
<keyword evidence="5" id="KW-0130">Cell adhesion</keyword>
<evidence type="ECO:0000256" key="7">
    <source>
        <dbReference type="ARBA" id="ARBA00023136"/>
    </source>
</evidence>
<sequence length="825" mass="92349">MSGVENDENKLIKTYRNTNGIIYVNLDVLENETGMIADLTKYSEKSTCKLDRIRFRKTPKFLKFIDIDPCKIYIKSNYTLDYENDYKYGKIVIPVIILRKDDIYNYGTIIETLVFVILKIIDVNDEIPFFLNYKDPFVIKINNSDTSIRIVHHIIGRDDDDHSKLIYKFEYGDSDRFAIDSNSGIIENVMTSPFQQLVYNYGISIQDVASSSIQKSKVLKLKIVIVNNHKPLAMSLNNTSKYQFNIIEELPIGSEIANFKSLFNLNGQGLFEIFKVDTIINSPSIVTIPNVNNIDESQNFRINFTTGILSLNNIIDFENSSNSFHFQVKLSKILNSVTIFQSHFVNIQILDINDNTPTFTKQLYYVTMFEENNTNTTIIDISAVDNDSNVNAEITFSINNTDFYIISKNNIASIYSFNSIDYEMIRDDPKYNLNVTAVDSGTPSRTSSTLLIIYIINVNDNVPVFNSSNDFVYVDRNIKVNSIIYQVNATDADLDNITFSINLNSFYPYDRFQIDNVTGAVSIVQPYEDNIDEYILNIIVKDDGSCCGMSNTGISLSSTKMLGVRAIALTSTTSELLTTNTIAFKLTSSSSLSTIVSTNTNPLTTPPFPYTSNTTSKTTFKTTNVSTFSTVITTPATVSYSSTTTSHQNTSQNSTTPFISSSSSNPETSCTTQKAFTPTIPTSSFTTITHIVTNSIMNSMFIYSSTPLTSTSEKSSSTGFTSTTLSPSSNYSTTNIFTTSSFSNPETTLTITTTSTSIIPSLKSTTKSQVIILTTFEPTSIKSTRILSHSTQKCEIIKSNNKLEYAANTLKNLFKNFLRNYLINI</sequence>
<evidence type="ECO:0000259" key="10">
    <source>
        <dbReference type="PROSITE" id="PS50268"/>
    </source>
</evidence>
<keyword evidence="4 8" id="KW-0106">Calcium</keyword>
<dbReference type="PANTHER" id="PTHR24025:SF23">
    <property type="entry name" value="NEURAL-CADHERIN"/>
    <property type="match status" value="1"/>
</dbReference>
<dbReference type="GO" id="GO:0005886">
    <property type="term" value="C:plasma membrane"/>
    <property type="evidence" value="ECO:0007669"/>
    <property type="project" value="InterPro"/>
</dbReference>
<dbReference type="Gene3D" id="2.60.40.60">
    <property type="entry name" value="Cadherins"/>
    <property type="match status" value="4"/>
</dbReference>
<dbReference type="InterPro" id="IPR015919">
    <property type="entry name" value="Cadherin-like_sf"/>
</dbReference>
<keyword evidence="2" id="KW-0812">Transmembrane</keyword>
<dbReference type="SUPFAM" id="SSF49313">
    <property type="entry name" value="Cadherin-like"/>
    <property type="match status" value="4"/>
</dbReference>
<evidence type="ECO:0000256" key="2">
    <source>
        <dbReference type="ARBA" id="ARBA00022692"/>
    </source>
</evidence>
<protein>
    <recommendedName>
        <fullName evidence="10">Cadherin domain-containing protein</fullName>
    </recommendedName>
</protein>
<keyword evidence="3" id="KW-0677">Repeat</keyword>
<dbReference type="PROSITE" id="PS50268">
    <property type="entry name" value="CADHERIN_2"/>
    <property type="match status" value="4"/>
</dbReference>
<dbReference type="GO" id="GO:0007156">
    <property type="term" value="P:homophilic cell adhesion via plasma membrane adhesion molecules"/>
    <property type="evidence" value="ECO:0007669"/>
    <property type="project" value="InterPro"/>
</dbReference>
<dbReference type="OrthoDB" id="6252479at2759"/>
<dbReference type="Pfam" id="PF00028">
    <property type="entry name" value="Cadherin"/>
    <property type="match status" value="1"/>
</dbReference>
<dbReference type="InterPro" id="IPR050971">
    <property type="entry name" value="Cadherin-domain_protein"/>
</dbReference>
<feature type="domain" description="Cadherin" evidence="10">
    <location>
        <begin position="133"/>
        <end position="233"/>
    </location>
</feature>
<dbReference type="GO" id="GO:0005509">
    <property type="term" value="F:calcium ion binding"/>
    <property type="evidence" value="ECO:0007669"/>
    <property type="project" value="UniProtKB-UniRule"/>
</dbReference>
<dbReference type="CDD" id="cd11304">
    <property type="entry name" value="Cadherin_repeat"/>
    <property type="match status" value="3"/>
</dbReference>
<evidence type="ECO:0000256" key="1">
    <source>
        <dbReference type="ARBA" id="ARBA00004370"/>
    </source>
</evidence>
<evidence type="ECO:0000256" key="6">
    <source>
        <dbReference type="ARBA" id="ARBA00022989"/>
    </source>
</evidence>
<dbReference type="InterPro" id="IPR002126">
    <property type="entry name" value="Cadherin-like_dom"/>
</dbReference>
<feature type="region of interest" description="Disordered" evidence="9">
    <location>
        <begin position="642"/>
        <end position="673"/>
    </location>
</feature>
<evidence type="ECO:0000313" key="12">
    <source>
        <dbReference type="Proteomes" id="UP000078046"/>
    </source>
</evidence>